<dbReference type="AlphaFoldDB" id="A0A2B7YD78"/>
<evidence type="ECO:0000313" key="2">
    <source>
        <dbReference type="Proteomes" id="UP000223968"/>
    </source>
</evidence>
<keyword evidence="2" id="KW-1185">Reference proteome</keyword>
<dbReference type="EMBL" id="PDNB01000001">
    <property type="protein sequence ID" value="PGH19039.1"/>
    <property type="molecule type" value="Genomic_DNA"/>
</dbReference>
<gene>
    <name evidence="1" type="ORF">AJ79_00073</name>
</gene>
<name>A0A2B7YD78_9EURO</name>
<evidence type="ECO:0000313" key="1">
    <source>
        <dbReference type="EMBL" id="PGH19039.1"/>
    </source>
</evidence>
<dbReference type="Proteomes" id="UP000223968">
    <property type="component" value="Unassembled WGS sequence"/>
</dbReference>
<proteinExistence type="predicted"/>
<accession>A0A2B7YD78</accession>
<comment type="caution">
    <text evidence="1">The sequence shown here is derived from an EMBL/GenBank/DDBJ whole genome shotgun (WGS) entry which is preliminary data.</text>
</comment>
<sequence length="89" mass="10611">MSWHEVIGGMNEEGWVREEVYEYAMQRNREIREKFMNDADPDEVEMVSLGWPFRDRGEFLSRGCFGWLYFYVQGLAVNVQYDAGRESMI</sequence>
<reference evidence="1 2" key="1">
    <citation type="submission" date="2017-10" db="EMBL/GenBank/DDBJ databases">
        <title>Comparative genomics in systemic dimorphic fungi from Ajellomycetaceae.</title>
        <authorList>
            <person name="Munoz J.F."/>
            <person name="Mcewen J.G."/>
            <person name="Clay O.K."/>
            <person name="Cuomo C.A."/>
        </authorList>
    </citation>
    <scope>NUCLEOTIDE SEQUENCE [LARGE SCALE GENOMIC DNA]</scope>
    <source>
        <strain evidence="1 2">UAMH5409</strain>
    </source>
</reference>
<protein>
    <submittedName>
        <fullName evidence="1">Uncharacterized protein</fullName>
    </submittedName>
</protein>
<organism evidence="1 2">
    <name type="scientific">Helicocarpus griseus UAMH5409</name>
    <dbReference type="NCBI Taxonomy" id="1447875"/>
    <lineage>
        <taxon>Eukaryota</taxon>
        <taxon>Fungi</taxon>
        <taxon>Dikarya</taxon>
        <taxon>Ascomycota</taxon>
        <taxon>Pezizomycotina</taxon>
        <taxon>Eurotiomycetes</taxon>
        <taxon>Eurotiomycetidae</taxon>
        <taxon>Onygenales</taxon>
        <taxon>Ajellomycetaceae</taxon>
        <taxon>Helicocarpus</taxon>
    </lineage>
</organism>